<dbReference type="SUPFAM" id="SSF81296">
    <property type="entry name" value="E set domains"/>
    <property type="match status" value="1"/>
</dbReference>
<protein>
    <recommendedName>
        <fullName evidence="3">MD-2-related lipid-recognition domain-containing protein</fullName>
    </recommendedName>
</protein>
<reference evidence="1" key="1">
    <citation type="submission" date="2022-08" db="UniProtKB">
        <authorList>
            <consortium name="EnsemblMetazoa"/>
        </authorList>
    </citation>
    <scope>IDENTIFICATION</scope>
    <source>
        <strain evidence="1">Israel</strain>
    </source>
</reference>
<dbReference type="Gene3D" id="2.60.40.770">
    <property type="match status" value="1"/>
</dbReference>
<evidence type="ECO:0008006" key="3">
    <source>
        <dbReference type="Google" id="ProtNLM"/>
    </source>
</evidence>
<sequence>MKLLLLVLLLPAIAYAGLVTHYPCTNSYSNGVPDVPAWVEVEGCDEFECIVHEGDILHLIAAFAPQSTHHRLEFWVRVFLVGVPLPIEQPPGLDDACPLINGGCPIVAGQGETTADVYMEVDLPNIPIAVTVRAEYEDRV</sequence>
<dbReference type="VEuPathDB" id="VectorBase:PPAPM1_005665"/>
<evidence type="ECO:0000313" key="1">
    <source>
        <dbReference type="EnsemblMetazoa" id="PPAI007808-PA"/>
    </source>
</evidence>
<organism evidence="1 2">
    <name type="scientific">Phlebotomus papatasi</name>
    <name type="common">Sandfly</name>
    <dbReference type="NCBI Taxonomy" id="29031"/>
    <lineage>
        <taxon>Eukaryota</taxon>
        <taxon>Metazoa</taxon>
        <taxon>Ecdysozoa</taxon>
        <taxon>Arthropoda</taxon>
        <taxon>Hexapoda</taxon>
        <taxon>Insecta</taxon>
        <taxon>Pterygota</taxon>
        <taxon>Neoptera</taxon>
        <taxon>Endopterygota</taxon>
        <taxon>Diptera</taxon>
        <taxon>Nematocera</taxon>
        <taxon>Psychodoidea</taxon>
        <taxon>Psychodidae</taxon>
        <taxon>Phlebotomus</taxon>
        <taxon>Phlebotomus</taxon>
    </lineage>
</organism>
<name>A0A1B0DI24_PHLPP</name>
<dbReference type="InterPro" id="IPR014756">
    <property type="entry name" value="Ig_E-set"/>
</dbReference>
<dbReference type="AlphaFoldDB" id="A0A1B0DI24"/>
<dbReference type="Proteomes" id="UP000092462">
    <property type="component" value="Unassembled WGS sequence"/>
</dbReference>
<dbReference type="EMBL" id="AJVK01015444">
    <property type="status" value="NOT_ANNOTATED_CDS"/>
    <property type="molecule type" value="Genomic_DNA"/>
</dbReference>
<keyword evidence="2" id="KW-1185">Reference proteome</keyword>
<accession>A0A1B0DI24</accession>
<proteinExistence type="predicted"/>
<dbReference type="EnsemblMetazoa" id="PPAI007808-RA">
    <property type="protein sequence ID" value="PPAI007808-PA"/>
    <property type="gene ID" value="PPAI007808"/>
</dbReference>
<dbReference type="VEuPathDB" id="VectorBase:PPAI007808"/>
<evidence type="ECO:0000313" key="2">
    <source>
        <dbReference type="Proteomes" id="UP000092462"/>
    </source>
</evidence>